<comment type="caution">
    <text evidence="2">The sequence shown here is derived from an EMBL/GenBank/DDBJ whole genome shotgun (WGS) entry which is preliminary data.</text>
</comment>
<gene>
    <name evidence="2" type="ORF">A4A49_58585</name>
</gene>
<dbReference type="EMBL" id="MJEQ01037194">
    <property type="protein sequence ID" value="OIS96395.1"/>
    <property type="molecule type" value="Genomic_DNA"/>
</dbReference>
<dbReference type="InterPro" id="IPR026960">
    <property type="entry name" value="RVT-Znf"/>
</dbReference>
<evidence type="ECO:0000313" key="2">
    <source>
        <dbReference type="EMBL" id="OIS96395.1"/>
    </source>
</evidence>
<name>A0A1J6HVN8_NICAT</name>
<reference evidence="2" key="1">
    <citation type="submission" date="2016-11" db="EMBL/GenBank/DDBJ databases">
        <title>The genome of Nicotiana attenuata.</title>
        <authorList>
            <person name="Xu S."/>
            <person name="Brockmoeller T."/>
            <person name="Gaquerel E."/>
            <person name="Navarro A."/>
            <person name="Kuhl H."/>
            <person name="Gase K."/>
            <person name="Ling Z."/>
            <person name="Zhou W."/>
            <person name="Kreitzer C."/>
            <person name="Stanke M."/>
            <person name="Tang H."/>
            <person name="Lyons E."/>
            <person name="Pandey P."/>
            <person name="Pandey S.P."/>
            <person name="Timmermann B."/>
            <person name="Baldwin I.T."/>
        </authorList>
    </citation>
    <scope>NUCLEOTIDE SEQUENCE [LARGE SCALE GENOMIC DNA]</scope>
    <source>
        <strain evidence="2">UT</strain>
    </source>
</reference>
<accession>A0A1J6HVN8</accession>
<evidence type="ECO:0000259" key="1">
    <source>
        <dbReference type="Pfam" id="PF13966"/>
    </source>
</evidence>
<dbReference type="OMA" id="RWFEVFT"/>
<sequence length="113" mass="13655">KFGIQVQAECIFCGRAEETFDHLYFGCQSTNKLWEMILKWMRHTRLIGDWNHELIWISNMAKKKEYMVEMIRVAFAMVVYCIWRERNSMRFNKGIYNIDEVCKEVSMHIHIQG</sequence>
<feature type="non-terminal residue" evidence="2">
    <location>
        <position position="1"/>
    </location>
</feature>
<evidence type="ECO:0000313" key="3">
    <source>
        <dbReference type="Proteomes" id="UP000187609"/>
    </source>
</evidence>
<organism evidence="2 3">
    <name type="scientific">Nicotiana attenuata</name>
    <name type="common">Coyote tobacco</name>
    <dbReference type="NCBI Taxonomy" id="49451"/>
    <lineage>
        <taxon>Eukaryota</taxon>
        <taxon>Viridiplantae</taxon>
        <taxon>Streptophyta</taxon>
        <taxon>Embryophyta</taxon>
        <taxon>Tracheophyta</taxon>
        <taxon>Spermatophyta</taxon>
        <taxon>Magnoliopsida</taxon>
        <taxon>eudicotyledons</taxon>
        <taxon>Gunneridae</taxon>
        <taxon>Pentapetalae</taxon>
        <taxon>asterids</taxon>
        <taxon>lamiids</taxon>
        <taxon>Solanales</taxon>
        <taxon>Solanaceae</taxon>
        <taxon>Nicotianoideae</taxon>
        <taxon>Nicotianeae</taxon>
        <taxon>Nicotiana</taxon>
    </lineage>
</organism>
<keyword evidence="3" id="KW-1185">Reference proteome</keyword>
<protein>
    <recommendedName>
        <fullName evidence="1">Reverse transcriptase zinc-binding domain-containing protein</fullName>
    </recommendedName>
</protein>
<dbReference type="Pfam" id="PF13966">
    <property type="entry name" value="zf-RVT"/>
    <property type="match status" value="1"/>
</dbReference>
<feature type="domain" description="Reverse transcriptase zinc-binding" evidence="1">
    <location>
        <begin position="1"/>
        <end position="34"/>
    </location>
</feature>
<proteinExistence type="predicted"/>
<dbReference type="AlphaFoldDB" id="A0A1J6HVN8"/>
<dbReference type="Proteomes" id="UP000187609">
    <property type="component" value="Unassembled WGS sequence"/>
</dbReference>
<dbReference type="Gramene" id="OIS96395">
    <property type="protein sequence ID" value="OIS96395"/>
    <property type="gene ID" value="A4A49_58585"/>
</dbReference>
<feature type="non-terminal residue" evidence="2">
    <location>
        <position position="113"/>
    </location>
</feature>